<accession>A0A6J5Q0F8</accession>
<evidence type="ECO:0000313" key="1">
    <source>
        <dbReference type="EMBL" id="CAB4146591.1"/>
    </source>
</evidence>
<proteinExistence type="predicted"/>
<evidence type="ECO:0000313" key="3">
    <source>
        <dbReference type="EMBL" id="CAB4187238.1"/>
    </source>
</evidence>
<sequence length="190" mass="19810">MRTSESIDEIGAALARAQARMGVAVFDSKNPAFRSNYASFTAVVAAVREPLTAEGIAFLQSAVSSHDGIMVLTRLIHESGQWIELDGPVIPVTKADAHGTMSATTYAKRGSLSVALSLPADEDDDGNAAVQAAPAKSPAVSPDTLEKLGPILIESGKGDVVLAHYRVKKAGDLTEAQAVEALERLSKGAK</sequence>
<reference evidence="2" key="1">
    <citation type="submission" date="2020-05" db="EMBL/GenBank/DDBJ databases">
        <authorList>
            <person name="Chiriac C."/>
            <person name="Salcher M."/>
            <person name="Ghai R."/>
            <person name="Kavagutti S V."/>
        </authorList>
    </citation>
    <scope>NUCLEOTIDE SEQUENCE</scope>
</reference>
<name>A0A6J5Q0F8_9CAUD</name>
<evidence type="ECO:0000313" key="2">
    <source>
        <dbReference type="EMBL" id="CAB4177639.1"/>
    </source>
</evidence>
<dbReference type="EMBL" id="LR796954">
    <property type="protein sequence ID" value="CAB4177639.1"/>
    <property type="molecule type" value="Genomic_DNA"/>
</dbReference>
<organism evidence="2">
    <name type="scientific">uncultured Caudovirales phage</name>
    <dbReference type="NCBI Taxonomy" id="2100421"/>
    <lineage>
        <taxon>Viruses</taxon>
        <taxon>Duplodnaviria</taxon>
        <taxon>Heunggongvirae</taxon>
        <taxon>Uroviricota</taxon>
        <taxon>Caudoviricetes</taxon>
        <taxon>Peduoviridae</taxon>
        <taxon>Maltschvirus</taxon>
        <taxon>Maltschvirus maltsch</taxon>
    </lineage>
</organism>
<dbReference type="EMBL" id="LR796467">
    <property type="protein sequence ID" value="CAB4146591.1"/>
    <property type="molecule type" value="Genomic_DNA"/>
</dbReference>
<dbReference type="InterPro" id="IPR007499">
    <property type="entry name" value="ERF_bacteria_virus"/>
</dbReference>
<dbReference type="EMBL" id="LR797301">
    <property type="protein sequence ID" value="CAB4200026.1"/>
    <property type="molecule type" value="Genomic_DNA"/>
</dbReference>
<evidence type="ECO:0000313" key="4">
    <source>
        <dbReference type="EMBL" id="CAB4200026.1"/>
    </source>
</evidence>
<protein>
    <submittedName>
        <fullName evidence="2">Essential recombination function protein</fullName>
    </submittedName>
</protein>
<dbReference type="EMBL" id="LR797110">
    <property type="protein sequence ID" value="CAB4187238.1"/>
    <property type="molecule type" value="Genomic_DNA"/>
</dbReference>
<dbReference type="Pfam" id="PF04404">
    <property type="entry name" value="ERF"/>
    <property type="match status" value="1"/>
</dbReference>
<gene>
    <name evidence="2" type="ORF">UFOVP1008_24</name>
    <name evidence="3" type="ORF">UFOVP1160_22</name>
    <name evidence="4" type="ORF">UFOVP1352_28</name>
    <name evidence="1" type="ORF">UFOVP498_32</name>
</gene>